<evidence type="ECO:0000259" key="13">
    <source>
        <dbReference type="PROSITE" id="PS50885"/>
    </source>
</evidence>
<keyword evidence="10 11" id="KW-0472">Membrane</keyword>
<dbReference type="PROSITE" id="PS50109">
    <property type="entry name" value="HIS_KIN"/>
    <property type="match status" value="1"/>
</dbReference>
<dbReference type="SUPFAM" id="SSF47384">
    <property type="entry name" value="Homodimeric domain of signal transducing histidine kinase"/>
    <property type="match status" value="1"/>
</dbReference>
<dbReference type="Gene3D" id="3.30.565.10">
    <property type="entry name" value="Histidine kinase-like ATPase, C-terminal domain"/>
    <property type="match status" value="1"/>
</dbReference>
<dbReference type="PANTHER" id="PTHR45436:SF15">
    <property type="entry name" value="SENSOR HISTIDINE KINASE CUSS"/>
    <property type="match status" value="1"/>
</dbReference>
<dbReference type="CDD" id="cd00082">
    <property type="entry name" value="HisKA"/>
    <property type="match status" value="1"/>
</dbReference>
<dbReference type="RefSeq" id="WP_265048547.1">
    <property type="nucleotide sequence ID" value="NZ_CP100390.1"/>
</dbReference>
<dbReference type="Gene3D" id="1.10.287.130">
    <property type="match status" value="1"/>
</dbReference>
<dbReference type="GO" id="GO:0016301">
    <property type="term" value="F:kinase activity"/>
    <property type="evidence" value="ECO:0007669"/>
    <property type="project" value="UniProtKB-KW"/>
</dbReference>
<dbReference type="Pfam" id="PF16750">
    <property type="entry name" value="HK_sensor"/>
    <property type="match status" value="1"/>
</dbReference>
<protein>
    <recommendedName>
        <fullName evidence="3">histidine kinase</fullName>
        <ecNumber evidence="3">2.7.13.3</ecNumber>
    </recommendedName>
</protein>
<dbReference type="Gene3D" id="3.30.450.170">
    <property type="entry name" value="Two-component histidine kinase, sensor domain"/>
    <property type="match status" value="1"/>
</dbReference>
<feature type="domain" description="Histidine kinase" evidence="12">
    <location>
        <begin position="236"/>
        <end position="447"/>
    </location>
</feature>
<evidence type="ECO:0000256" key="5">
    <source>
        <dbReference type="ARBA" id="ARBA00022679"/>
    </source>
</evidence>
<evidence type="ECO:0000256" key="4">
    <source>
        <dbReference type="ARBA" id="ARBA00022553"/>
    </source>
</evidence>
<dbReference type="InterPro" id="IPR003594">
    <property type="entry name" value="HATPase_dom"/>
</dbReference>
<accession>A0ABY6N4P5</accession>
<dbReference type="InterPro" id="IPR003661">
    <property type="entry name" value="HisK_dim/P_dom"/>
</dbReference>
<dbReference type="CDD" id="cd06225">
    <property type="entry name" value="HAMP"/>
    <property type="match status" value="1"/>
</dbReference>
<keyword evidence="7 14" id="KW-0418">Kinase</keyword>
<evidence type="ECO:0000313" key="14">
    <source>
        <dbReference type="EMBL" id="UZE97066.1"/>
    </source>
</evidence>
<evidence type="ECO:0000256" key="1">
    <source>
        <dbReference type="ARBA" id="ARBA00000085"/>
    </source>
</evidence>
<name>A0ABY6N4P5_9ALTE</name>
<dbReference type="InterPro" id="IPR004358">
    <property type="entry name" value="Sig_transdc_His_kin-like_C"/>
</dbReference>
<dbReference type="InterPro" id="IPR038428">
    <property type="entry name" value="HK_sensor_dom_sf"/>
</dbReference>
<dbReference type="SMART" id="SM00387">
    <property type="entry name" value="HATPase_c"/>
    <property type="match status" value="1"/>
</dbReference>
<dbReference type="InterPro" id="IPR050428">
    <property type="entry name" value="TCS_sensor_his_kinase"/>
</dbReference>
<dbReference type="InterPro" id="IPR005467">
    <property type="entry name" value="His_kinase_dom"/>
</dbReference>
<sequence length="448" mass="50816">MNKRLLWKLCGTIAVGSVALFWAINVLSLLTEHEMSFIAKEHQETLISYGKHAEQLYLSNDMDALERWLTTIQEQEQTWAAVVSSHIEPLANSIIPSQYIERFSLGRSVEWKIHLYFKENPVMDITFESGNTHFLIRLPQRMRPGAYWKGADIILQVALPLGLLIILSIILYHHVMSPLKQLERATRKFSEGNFDVRVRSCLGARNDELTALADTFDRMAERTGKLIITQRQLIADLSHELRTPLARIELVIDSAERKNTAKEAISRIRKESIGMRKLVEDMLTLAWLENENPLLNEETLDLVDLIDSITEDAHFEFPHHNLTCQLPEHAEISQSNHRSIGQAIENIVRNALRFTPQGGQVKISLEAKDKHFYLTVQDEGPGVPEQHLSDIFTPFFRVNKSRNKTPEGFGLGLALTLRHIKAVGGSVTAKNLEGSGLEISILIPRGQM</sequence>
<evidence type="ECO:0000256" key="3">
    <source>
        <dbReference type="ARBA" id="ARBA00012438"/>
    </source>
</evidence>
<dbReference type="InterPro" id="IPR031930">
    <property type="entry name" value="HK_sensor"/>
</dbReference>
<keyword evidence="4" id="KW-0597">Phosphoprotein</keyword>
<evidence type="ECO:0000256" key="6">
    <source>
        <dbReference type="ARBA" id="ARBA00022692"/>
    </source>
</evidence>
<dbReference type="PRINTS" id="PR00344">
    <property type="entry name" value="BCTRLSENSOR"/>
</dbReference>
<keyword evidence="15" id="KW-1185">Reference proteome</keyword>
<dbReference type="SUPFAM" id="SSF158472">
    <property type="entry name" value="HAMP domain-like"/>
    <property type="match status" value="1"/>
</dbReference>
<feature type="domain" description="HAMP" evidence="13">
    <location>
        <begin position="173"/>
        <end position="228"/>
    </location>
</feature>
<evidence type="ECO:0000259" key="12">
    <source>
        <dbReference type="PROSITE" id="PS50109"/>
    </source>
</evidence>
<dbReference type="PROSITE" id="PS50885">
    <property type="entry name" value="HAMP"/>
    <property type="match status" value="1"/>
</dbReference>
<keyword evidence="8 11" id="KW-1133">Transmembrane helix</keyword>
<evidence type="ECO:0000256" key="2">
    <source>
        <dbReference type="ARBA" id="ARBA00004141"/>
    </source>
</evidence>
<gene>
    <name evidence="14" type="ORF">NKI27_04770</name>
</gene>
<evidence type="ECO:0000256" key="9">
    <source>
        <dbReference type="ARBA" id="ARBA00023012"/>
    </source>
</evidence>
<dbReference type="EMBL" id="CP100390">
    <property type="protein sequence ID" value="UZE97066.1"/>
    <property type="molecule type" value="Genomic_DNA"/>
</dbReference>
<dbReference type="Pfam" id="PF00512">
    <property type="entry name" value="HisKA"/>
    <property type="match status" value="1"/>
</dbReference>
<dbReference type="SUPFAM" id="SSF55874">
    <property type="entry name" value="ATPase domain of HSP90 chaperone/DNA topoisomerase II/histidine kinase"/>
    <property type="match status" value="1"/>
</dbReference>
<organism evidence="14 15">
    <name type="scientific">Alkalimarinus alittae</name>
    <dbReference type="NCBI Taxonomy" id="2961619"/>
    <lineage>
        <taxon>Bacteria</taxon>
        <taxon>Pseudomonadati</taxon>
        <taxon>Pseudomonadota</taxon>
        <taxon>Gammaproteobacteria</taxon>
        <taxon>Alteromonadales</taxon>
        <taxon>Alteromonadaceae</taxon>
        <taxon>Alkalimarinus</taxon>
    </lineage>
</organism>
<reference evidence="14" key="1">
    <citation type="submission" date="2022-06" db="EMBL/GenBank/DDBJ databases">
        <title>Alkalimarinus sp. nov., isolated from gut of a Alitta virens.</title>
        <authorList>
            <person name="Yang A.I."/>
            <person name="Shin N.-R."/>
        </authorList>
    </citation>
    <scope>NUCLEOTIDE SEQUENCE</scope>
    <source>
        <strain evidence="14">A2M4</strain>
    </source>
</reference>
<dbReference type="PANTHER" id="PTHR45436">
    <property type="entry name" value="SENSOR HISTIDINE KINASE YKOH"/>
    <property type="match status" value="1"/>
</dbReference>
<dbReference type="EC" id="2.7.13.3" evidence="3"/>
<proteinExistence type="predicted"/>
<feature type="transmembrane region" description="Helical" evidence="11">
    <location>
        <begin position="6"/>
        <end position="30"/>
    </location>
</feature>
<dbReference type="Gene3D" id="6.10.340.10">
    <property type="match status" value="1"/>
</dbReference>
<comment type="catalytic activity">
    <reaction evidence="1">
        <text>ATP + protein L-histidine = ADP + protein N-phospho-L-histidine.</text>
        <dbReference type="EC" id="2.7.13.3"/>
    </reaction>
</comment>
<comment type="subcellular location">
    <subcellularLocation>
        <location evidence="2">Membrane</location>
        <topology evidence="2">Multi-pass membrane protein</topology>
    </subcellularLocation>
</comment>
<feature type="transmembrane region" description="Helical" evidence="11">
    <location>
        <begin position="151"/>
        <end position="172"/>
    </location>
</feature>
<evidence type="ECO:0000256" key="8">
    <source>
        <dbReference type="ARBA" id="ARBA00022989"/>
    </source>
</evidence>
<dbReference type="Pfam" id="PF02518">
    <property type="entry name" value="HATPase_c"/>
    <property type="match status" value="1"/>
</dbReference>
<evidence type="ECO:0000256" key="11">
    <source>
        <dbReference type="SAM" id="Phobius"/>
    </source>
</evidence>
<dbReference type="Proteomes" id="UP001163739">
    <property type="component" value="Chromosome"/>
</dbReference>
<evidence type="ECO:0000313" key="15">
    <source>
        <dbReference type="Proteomes" id="UP001163739"/>
    </source>
</evidence>
<keyword evidence="6 11" id="KW-0812">Transmembrane</keyword>
<dbReference type="InterPro" id="IPR036890">
    <property type="entry name" value="HATPase_C_sf"/>
</dbReference>
<dbReference type="InterPro" id="IPR003660">
    <property type="entry name" value="HAMP_dom"/>
</dbReference>
<keyword evidence="9" id="KW-0902">Two-component regulatory system</keyword>
<dbReference type="Pfam" id="PF00672">
    <property type="entry name" value="HAMP"/>
    <property type="match status" value="1"/>
</dbReference>
<dbReference type="SMART" id="SM00304">
    <property type="entry name" value="HAMP"/>
    <property type="match status" value="1"/>
</dbReference>
<keyword evidence="5" id="KW-0808">Transferase</keyword>
<dbReference type="InterPro" id="IPR036097">
    <property type="entry name" value="HisK_dim/P_sf"/>
</dbReference>
<evidence type="ECO:0000256" key="7">
    <source>
        <dbReference type="ARBA" id="ARBA00022777"/>
    </source>
</evidence>
<evidence type="ECO:0000256" key="10">
    <source>
        <dbReference type="ARBA" id="ARBA00023136"/>
    </source>
</evidence>
<dbReference type="SMART" id="SM00388">
    <property type="entry name" value="HisKA"/>
    <property type="match status" value="1"/>
</dbReference>